<reference evidence="1 2" key="1">
    <citation type="submission" date="2024-10" db="EMBL/GenBank/DDBJ databases">
        <title>The Natural Products Discovery Center: Release of the First 8490 Sequenced Strains for Exploring Actinobacteria Biosynthetic Diversity.</title>
        <authorList>
            <person name="Kalkreuter E."/>
            <person name="Kautsar S.A."/>
            <person name="Yang D."/>
            <person name="Bader C.D."/>
            <person name="Teijaro C.N."/>
            <person name="Fluegel L."/>
            <person name="Davis C.M."/>
            <person name="Simpson J.R."/>
            <person name="Lauterbach L."/>
            <person name="Steele A.D."/>
            <person name="Gui C."/>
            <person name="Meng S."/>
            <person name="Li G."/>
            <person name="Viehrig K."/>
            <person name="Ye F."/>
            <person name="Su P."/>
            <person name="Kiefer A.F."/>
            <person name="Nichols A."/>
            <person name="Cepeda A.J."/>
            <person name="Yan W."/>
            <person name="Fan B."/>
            <person name="Jiang Y."/>
            <person name="Adhikari A."/>
            <person name="Zheng C.-J."/>
            <person name="Schuster L."/>
            <person name="Cowan T.M."/>
            <person name="Smanski M.J."/>
            <person name="Chevrette M.G."/>
            <person name="De Carvalho L.P.S."/>
            <person name="Shen B."/>
        </authorList>
    </citation>
    <scope>NUCLEOTIDE SEQUENCE [LARGE SCALE GENOMIC DNA]</scope>
    <source>
        <strain evidence="1 2">NPDC048229</strain>
    </source>
</reference>
<name>A0ABW7BXK6_9ACTN</name>
<organism evidence="1 2">
    <name type="scientific">Streptomyces omiyaensis</name>
    <dbReference type="NCBI Taxonomy" id="68247"/>
    <lineage>
        <taxon>Bacteria</taxon>
        <taxon>Bacillati</taxon>
        <taxon>Actinomycetota</taxon>
        <taxon>Actinomycetes</taxon>
        <taxon>Kitasatosporales</taxon>
        <taxon>Streptomycetaceae</taxon>
        <taxon>Streptomyces</taxon>
    </lineage>
</organism>
<comment type="caution">
    <text evidence="1">The sequence shown here is derived from an EMBL/GenBank/DDBJ whole genome shotgun (WGS) entry which is preliminary data.</text>
</comment>
<dbReference type="EMBL" id="JBICZW010000018">
    <property type="protein sequence ID" value="MFG3192250.1"/>
    <property type="molecule type" value="Genomic_DNA"/>
</dbReference>
<proteinExistence type="predicted"/>
<evidence type="ECO:0000313" key="1">
    <source>
        <dbReference type="EMBL" id="MFG3192250.1"/>
    </source>
</evidence>
<gene>
    <name evidence="1" type="ORF">ACGFYS_25285</name>
</gene>
<dbReference type="RefSeq" id="WP_189848990.1">
    <property type="nucleotide sequence ID" value="NZ_BMVV01000006.1"/>
</dbReference>
<accession>A0ABW7BXK6</accession>
<keyword evidence="2" id="KW-1185">Reference proteome</keyword>
<sequence>MLMVRALLTDIAGADTPTASPALVHDLLWAHAAPADGLEHLRIRRLAHGLDVVLFLAARTDEAALRSAGALLDRARIPLSRHGCAGGLAR</sequence>
<evidence type="ECO:0000313" key="2">
    <source>
        <dbReference type="Proteomes" id="UP001604282"/>
    </source>
</evidence>
<protein>
    <submittedName>
        <fullName evidence="1">Uncharacterized protein</fullName>
    </submittedName>
</protein>
<dbReference type="Proteomes" id="UP001604282">
    <property type="component" value="Unassembled WGS sequence"/>
</dbReference>